<comment type="caution">
    <text evidence="2">The sequence shown here is derived from an EMBL/GenBank/DDBJ whole genome shotgun (WGS) entry which is preliminary data.</text>
</comment>
<protein>
    <recommendedName>
        <fullName evidence="1">Putative membrane protein insertion efficiency factor</fullName>
    </recommendedName>
</protein>
<dbReference type="HAMAP" id="MF_00386">
    <property type="entry name" value="UPF0161_YidD"/>
    <property type="match status" value="1"/>
</dbReference>
<dbReference type="RefSeq" id="WP_135011300.1">
    <property type="nucleotide sequence ID" value="NZ_JADGLK010000004.1"/>
</dbReference>
<comment type="subcellular location">
    <subcellularLocation>
        <location evidence="1">Cell membrane</location>
        <topology evidence="1">Peripheral membrane protein</topology>
        <orientation evidence="1">Cytoplasmic side</orientation>
    </subcellularLocation>
</comment>
<dbReference type="Pfam" id="PF01809">
    <property type="entry name" value="YidD"/>
    <property type="match status" value="1"/>
</dbReference>
<dbReference type="PANTHER" id="PTHR33383:SF1">
    <property type="entry name" value="MEMBRANE PROTEIN INSERTION EFFICIENCY FACTOR-RELATED"/>
    <property type="match status" value="1"/>
</dbReference>
<dbReference type="NCBIfam" id="TIGR00278">
    <property type="entry name" value="membrane protein insertion efficiency factor YidD"/>
    <property type="match status" value="1"/>
</dbReference>
<evidence type="ECO:0000313" key="2">
    <source>
        <dbReference type="EMBL" id="TFU23882.1"/>
    </source>
</evidence>
<sequence>MGTSHQHPAGAPADEDVLLDKAPHEFVVPTTIVQAAITLPQNVLIAFIKVYRAIVSPLYGNVCRYYPSCSAYGLEALTTHSAIRGLSLTVRRLLRCHPWATGGLDPVPSGRRTFAPGTEPKIILLNHPHQHLNH</sequence>
<reference evidence="2 3" key="1">
    <citation type="submission" date="2019-03" db="EMBL/GenBank/DDBJ databases">
        <title>Diversity of the mouse oral microbiome.</title>
        <authorList>
            <person name="Joseph S."/>
            <person name="Aduse-Opoku J."/>
            <person name="Curtis M."/>
            <person name="Wade W."/>
            <person name="Hashim A."/>
        </authorList>
    </citation>
    <scope>NUCLEOTIDE SEQUENCE [LARGE SCALE GENOMIC DNA]</scope>
    <source>
        <strain evidence="3">irhom_31</strain>
    </source>
</reference>
<dbReference type="OrthoDB" id="9801753at2"/>
<comment type="similarity">
    <text evidence="1">Belongs to the UPF0161 family.</text>
</comment>
<proteinExistence type="inferred from homology"/>
<accession>A0A4Y9F7F4</accession>
<dbReference type="SMART" id="SM01234">
    <property type="entry name" value="Haemolytic"/>
    <property type="match status" value="1"/>
</dbReference>
<dbReference type="Proteomes" id="UP000297951">
    <property type="component" value="Unassembled WGS sequence"/>
</dbReference>
<dbReference type="PANTHER" id="PTHR33383">
    <property type="entry name" value="MEMBRANE PROTEIN INSERTION EFFICIENCY FACTOR-RELATED"/>
    <property type="match status" value="1"/>
</dbReference>
<evidence type="ECO:0000313" key="3">
    <source>
        <dbReference type="Proteomes" id="UP000297951"/>
    </source>
</evidence>
<dbReference type="STRING" id="85336.A7979_11320"/>
<dbReference type="EMBL" id="SPQC01000004">
    <property type="protein sequence ID" value="TFU23882.1"/>
    <property type="molecule type" value="Genomic_DNA"/>
</dbReference>
<organism evidence="2 3">
    <name type="scientific">Rothia nasimurium</name>
    <dbReference type="NCBI Taxonomy" id="85336"/>
    <lineage>
        <taxon>Bacteria</taxon>
        <taxon>Bacillati</taxon>
        <taxon>Actinomycetota</taxon>
        <taxon>Actinomycetes</taxon>
        <taxon>Micrococcales</taxon>
        <taxon>Micrococcaceae</taxon>
        <taxon>Rothia</taxon>
    </lineage>
</organism>
<dbReference type="GO" id="GO:0005886">
    <property type="term" value="C:plasma membrane"/>
    <property type="evidence" value="ECO:0007669"/>
    <property type="project" value="UniProtKB-SubCell"/>
</dbReference>
<name>A0A4Y9F7F4_9MICC</name>
<dbReference type="AlphaFoldDB" id="A0A4Y9F7F4"/>
<comment type="function">
    <text evidence="1">Could be involved in insertion of integral membrane proteins into the membrane.</text>
</comment>
<dbReference type="InterPro" id="IPR002696">
    <property type="entry name" value="Membr_insert_effic_factor_YidD"/>
</dbReference>
<keyword evidence="1" id="KW-1003">Cell membrane</keyword>
<keyword evidence="1" id="KW-0472">Membrane</keyword>
<evidence type="ECO:0000256" key="1">
    <source>
        <dbReference type="HAMAP-Rule" id="MF_00386"/>
    </source>
</evidence>
<gene>
    <name evidence="2" type="primary">yidD</name>
    <name evidence="2" type="ORF">E4U03_01920</name>
</gene>